<dbReference type="SUPFAM" id="SSF53850">
    <property type="entry name" value="Periplasmic binding protein-like II"/>
    <property type="match status" value="1"/>
</dbReference>
<comment type="caution">
    <text evidence="6">The sequence shown here is derived from an EMBL/GenBank/DDBJ whole genome shotgun (WGS) entry which is preliminary data.</text>
</comment>
<dbReference type="GO" id="GO:0006351">
    <property type="term" value="P:DNA-templated transcription"/>
    <property type="evidence" value="ECO:0007669"/>
    <property type="project" value="TreeGrafter"/>
</dbReference>
<dbReference type="Gene3D" id="3.40.190.290">
    <property type="match status" value="1"/>
</dbReference>
<evidence type="ECO:0000256" key="4">
    <source>
        <dbReference type="ARBA" id="ARBA00023163"/>
    </source>
</evidence>
<dbReference type="InterPro" id="IPR058163">
    <property type="entry name" value="LysR-type_TF_proteobact-type"/>
</dbReference>
<accession>A0A845Q9J5</accession>
<keyword evidence="2" id="KW-0805">Transcription regulation</keyword>
<comment type="similarity">
    <text evidence="1">Belongs to the LysR transcriptional regulatory family.</text>
</comment>
<dbReference type="PANTHER" id="PTHR30537">
    <property type="entry name" value="HTH-TYPE TRANSCRIPTIONAL REGULATOR"/>
    <property type="match status" value="1"/>
</dbReference>
<dbReference type="SUPFAM" id="SSF46785">
    <property type="entry name" value="Winged helix' DNA-binding domain"/>
    <property type="match status" value="1"/>
</dbReference>
<dbReference type="PANTHER" id="PTHR30537:SF3">
    <property type="entry name" value="TRANSCRIPTIONAL REGULATORY PROTEIN"/>
    <property type="match status" value="1"/>
</dbReference>
<dbReference type="AlphaFoldDB" id="A0A845Q9J5"/>
<reference evidence="6 7" key="1">
    <citation type="journal article" date="2016" name="Int. J. Syst. Evol. Microbiol.">
        <title>Pyruvatibacter mobilis gen. nov., sp. nov., a marine bacterium from the culture broth of Picochlorum sp. 122.</title>
        <authorList>
            <person name="Wang G."/>
            <person name="Tang M."/>
            <person name="Wu H."/>
            <person name="Dai S."/>
            <person name="Li T."/>
            <person name="Chen C."/>
            <person name="He H."/>
            <person name="Fan J."/>
            <person name="Xiang W."/>
            <person name="Li X."/>
        </authorList>
    </citation>
    <scope>NUCLEOTIDE SEQUENCE [LARGE SCALE GENOMIC DNA]</scope>
    <source>
        <strain evidence="6 7">GYP-11</strain>
    </source>
</reference>
<dbReference type="InterPro" id="IPR005119">
    <property type="entry name" value="LysR_subst-bd"/>
</dbReference>
<name>A0A845Q9J5_9HYPH</name>
<feature type="domain" description="HTH lysR-type" evidence="5">
    <location>
        <begin position="23"/>
        <end position="74"/>
    </location>
</feature>
<dbReference type="GO" id="GO:0043565">
    <property type="term" value="F:sequence-specific DNA binding"/>
    <property type="evidence" value="ECO:0007669"/>
    <property type="project" value="TreeGrafter"/>
</dbReference>
<protein>
    <submittedName>
        <fullName evidence="6">LysR family transcriptional regulator</fullName>
    </submittedName>
</protein>
<keyword evidence="4" id="KW-0804">Transcription</keyword>
<evidence type="ECO:0000256" key="3">
    <source>
        <dbReference type="ARBA" id="ARBA00023125"/>
    </source>
</evidence>
<evidence type="ECO:0000259" key="5">
    <source>
        <dbReference type="PROSITE" id="PS50931"/>
    </source>
</evidence>
<organism evidence="6 7">
    <name type="scientific">Pyruvatibacter mobilis</name>
    <dbReference type="NCBI Taxonomy" id="1712261"/>
    <lineage>
        <taxon>Bacteria</taxon>
        <taxon>Pseudomonadati</taxon>
        <taxon>Pseudomonadota</taxon>
        <taxon>Alphaproteobacteria</taxon>
        <taxon>Hyphomicrobiales</taxon>
        <taxon>Parvibaculaceae</taxon>
        <taxon>Pyruvatibacter</taxon>
    </lineage>
</organism>
<sequence>MSSDPKLPQSGISGTGPGWEMYRSFLAVIREGSLSGAARALGLTQPTIGRHMDALEAALGVPLFTRSRSGLTPTEGALALVPHAEAMASAAAALERAASGDAEEDRGTVRLTASEMIGTEVLPPILTRFRAQHPRIDLELVISNRNQDLLRRDADIAIRMTRPTQTALVAKKAGSVALGLHAHPQYAARHGLPERVEDVFRHPVIGFDRAPSIRDPGQLNLPLNRDMFAFRADSDYTQYAMLKAGYGIGICQYPLGRRDGLIAFLPDALDFALDIWIVMHEDLRTSRRMRLMFDHLADDLTAYCRKG</sequence>
<dbReference type="GO" id="GO:0003700">
    <property type="term" value="F:DNA-binding transcription factor activity"/>
    <property type="evidence" value="ECO:0007669"/>
    <property type="project" value="InterPro"/>
</dbReference>
<gene>
    <name evidence="6" type="ORF">GTQ45_06130</name>
</gene>
<dbReference type="EMBL" id="WXYQ01000005">
    <property type="protein sequence ID" value="NBG95305.1"/>
    <property type="molecule type" value="Genomic_DNA"/>
</dbReference>
<proteinExistence type="inferred from homology"/>
<evidence type="ECO:0000256" key="2">
    <source>
        <dbReference type="ARBA" id="ARBA00023015"/>
    </source>
</evidence>
<dbReference type="PRINTS" id="PR00039">
    <property type="entry name" value="HTHLYSR"/>
</dbReference>
<dbReference type="PROSITE" id="PS50931">
    <property type="entry name" value="HTH_LYSR"/>
    <property type="match status" value="1"/>
</dbReference>
<dbReference type="Gene3D" id="1.10.10.10">
    <property type="entry name" value="Winged helix-like DNA-binding domain superfamily/Winged helix DNA-binding domain"/>
    <property type="match status" value="1"/>
</dbReference>
<keyword evidence="3" id="KW-0238">DNA-binding</keyword>
<dbReference type="OrthoDB" id="9798121at2"/>
<dbReference type="Proteomes" id="UP000470384">
    <property type="component" value="Unassembled WGS sequence"/>
</dbReference>
<evidence type="ECO:0000256" key="1">
    <source>
        <dbReference type="ARBA" id="ARBA00009437"/>
    </source>
</evidence>
<dbReference type="InterPro" id="IPR036390">
    <property type="entry name" value="WH_DNA-bd_sf"/>
</dbReference>
<dbReference type="GeneID" id="300655229"/>
<dbReference type="Pfam" id="PF00126">
    <property type="entry name" value="HTH_1"/>
    <property type="match status" value="1"/>
</dbReference>
<dbReference type="InterPro" id="IPR000847">
    <property type="entry name" value="LysR_HTH_N"/>
</dbReference>
<dbReference type="Pfam" id="PF03466">
    <property type="entry name" value="LysR_substrate"/>
    <property type="match status" value="1"/>
</dbReference>
<evidence type="ECO:0000313" key="7">
    <source>
        <dbReference type="Proteomes" id="UP000470384"/>
    </source>
</evidence>
<dbReference type="InterPro" id="IPR036388">
    <property type="entry name" value="WH-like_DNA-bd_sf"/>
</dbReference>
<keyword evidence="7" id="KW-1185">Reference proteome</keyword>
<dbReference type="RefSeq" id="WP_160587317.1">
    <property type="nucleotide sequence ID" value="NZ_BMHN01000001.1"/>
</dbReference>
<evidence type="ECO:0000313" key="6">
    <source>
        <dbReference type="EMBL" id="NBG95305.1"/>
    </source>
</evidence>